<feature type="chain" id="PRO_5014935200" evidence="2">
    <location>
        <begin position="30"/>
        <end position="585"/>
    </location>
</feature>
<dbReference type="EMBL" id="PGGW01000069">
    <property type="protein sequence ID" value="PJE94223.1"/>
    <property type="molecule type" value="Genomic_DNA"/>
</dbReference>
<dbReference type="NCBIfam" id="TIGR03767">
    <property type="entry name" value="P_acnes_RR"/>
    <property type="match status" value="1"/>
</dbReference>
<feature type="compositionally biased region" description="Pro residues" evidence="1">
    <location>
        <begin position="65"/>
        <end position="75"/>
    </location>
</feature>
<dbReference type="InterPro" id="IPR029052">
    <property type="entry name" value="Metallo-depent_PP-like"/>
</dbReference>
<accession>A0A2M8LQI4</accession>
<evidence type="ECO:0000256" key="2">
    <source>
        <dbReference type="SAM" id="SignalP"/>
    </source>
</evidence>
<dbReference type="InterPro" id="IPR022506">
    <property type="entry name" value="Metallophosphoesterase_PPA1498"/>
</dbReference>
<organism evidence="3 4">
    <name type="scientific">Streptomyces carminius</name>
    <dbReference type="NCBI Taxonomy" id="2665496"/>
    <lineage>
        <taxon>Bacteria</taxon>
        <taxon>Bacillati</taxon>
        <taxon>Actinomycetota</taxon>
        <taxon>Actinomycetes</taxon>
        <taxon>Kitasatosporales</taxon>
        <taxon>Streptomycetaceae</taxon>
        <taxon>Streptomyces</taxon>
    </lineage>
</organism>
<keyword evidence="4" id="KW-1185">Reference proteome</keyword>
<dbReference type="RefSeq" id="WP_100204835.1">
    <property type="nucleotide sequence ID" value="NZ_PGGW01000069.1"/>
</dbReference>
<dbReference type="InterPro" id="IPR051918">
    <property type="entry name" value="STPP_CPPED1"/>
</dbReference>
<dbReference type="AlphaFoldDB" id="A0A2M8LQI4"/>
<feature type="signal peptide" evidence="2">
    <location>
        <begin position="1"/>
        <end position="29"/>
    </location>
</feature>
<proteinExistence type="predicted"/>
<dbReference type="PANTHER" id="PTHR43143">
    <property type="entry name" value="METALLOPHOSPHOESTERASE, CALCINEURIN SUPERFAMILY"/>
    <property type="match status" value="1"/>
</dbReference>
<dbReference type="SUPFAM" id="SSF56300">
    <property type="entry name" value="Metallo-dependent phosphatases"/>
    <property type="match status" value="1"/>
</dbReference>
<dbReference type="PROSITE" id="PS51318">
    <property type="entry name" value="TAT"/>
    <property type="match status" value="1"/>
</dbReference>
<comment type="caution">
    <text evidence="3">The sequence shown here is derived from an EMBL/GenBank/DDBJ whole genome shotgun (WGS) entry which is preliminary data.</text>
</comment>
<evidence type="ECO:0000256" key="1">
    <source>
        <dbReference type="SAM" id="MobiDB-lite"/>
    </source>
</evidence>
<gene>
    <name evidence="3" type="ORF">CUT44_28525</name>
</gene>
<evidence type="ECO:0000313" key="4">
    <source>
        <dbReference type="Proteomes" id="UP000230407"/>
    </source>
</evidence>
<evidence type="ECO:0000313" key="3">
    <source>
        <dbReference type="EMBL" id="PJE94223.1"/>
    </source>
</evidence>
<dbReference type="Gene3D" id="3.60.21.10">
    <property type="match status" value="1"/>
</dbReference>
<reference evidence="3 4" key="1">
    <citation type="submission" date="2017-11" db="EMBL/GenBank/DDBJ databases">
        <title>Streptomyces carmine sp. nov., a novel actinomycete isolated from Sophora alopecuroides in Xinjiang, China.</title>
        <authorList>
            <person name="Wang Y."/>
            <person name="Luo X."/>
            <person name="Wan C."/>
            <person name="Zhang L."/>
        </authorList>
    </citation>
    <scope>NUCLEOTIDE SEQUENCE [LARGE SCALE GENOMIC DNA]</scope>
    <source>
        <strain evidence="3 4">TRM SA0054</strain>
    </source>
</reference>
<keyword evidence="2" id="KW-0732">Signal</keyword>
<dbReference type="PANTHER" id="PTHR43143:SF4">
    <property type="entry name" value="CALCINEURIN-LIKE PHOSPHOESTERASE DOMAIN-CONTAINING PROTEIN"/>
    <property type="match status" value="1"/>
</dbReference>
<dbReference type="InterPro" id="IPR006311">
    <property type="entry name" value="TAT_signal"/>
</dbReference>
<protein>
    <submittedName>
        <fullName evidence="3">TIGR03767 family metallophosphoesterase</fullName>
    </submittedName>
</protein>
<sequence>MSRSRPESVTGRRPLTRRTLLTAAGVAGAAGATTGLGAVLHAGGESAGAATPAAPSAPSATAPTAPAPAPAPAGPSPAGTTLESVAAPRGTTGYRRLAAGPGWPRVVREELAPAGRRREEKRTVLLSFVHLTDAHLTDVQHPVRFEYLRAAEPRAWRPQEALTVHGLVSMVERINALRGGPATGAPLDFAMTTGDNTDNNCRAEVEWFLTAMSGGRITPNTGDPGGYEGVQDSGLPLYWHPEKPLDGIDRRHGLPHLPGLLGAATGRLTSPGLGIPWYSTVGNHDNLVGGHYAVDPYFAELAVGDRKLYELPAAEAAAMRASISAGTDTRGSALRRLLRGHARRTRTVTPDPARVPLTNRQYAEAHLDPAYTGPGPAGHGYTAESVAEGRLYYSFRAPGNASGNTVGSTAGNVVGISLDTTNPDGDHRGHLAAPQLRWLDRELARHRDDHVLVFSHHPAASTPVGGDALLAVLARHPNVVAWLNGHSHRNRITPRGHFWEITTASHVDHPQLARVVELTDNGDGTLSLFTTCVESAAPYAAEPGDLSPAALASRYRELAFNAPGRLDILAGEPDDRNTELLLRRR</sequence>
<name>A0A2M8LQI4_9ACTN</name>
<feature type="compositionally biased region" description="Low complexity" evidence="1">
    <location>
        <begin position="46"/>
        <end position="64"/>
    </location>
</feature>
<feature type="region of interest" description="Disordered" evidence="1">
    <location>
        <begin position="46"/>
        <end position="99"/>
    </location>
</feature>
<dbReference type="Proteomes" id="UP000230407">
    <property type="component" value="Unassembled WGS sequence"/>
</dbReference>